<dbReference type="CDD" id="cd03443">
    <property type="entry name" value="PaaI_thioesterase"/>
    <property type="match status" value="1"/>
</dbReference>
<reference evidence="3 4" key="1">
    <citation type="submission" date="2017-07" db="EMBL/GenBank/DDBJ databases">
        <title>The new phylogeny of genus Mycobacterium.</title>
        <authorList>
            <person name="Tortoli E."/>
            <person name="Trovato A."/>
            <person name="Cirillo D.M."/>
        </authorList>
    </citation>
    <scope>NUCLEOTIDE SEQUENCE [LARGE SCALE GENOMIC DNA]</scope>
    <source>
        <strain evidence="3 4">ATCC 33027</strain>
    </source>
</reference>
<dbReference type="AlphaFoldDB" id="A0A255DKL1"/>
<dbReference type="InterPro" id="IPR029069">
    <property type="entry name" value="HotDog_dom_sf"/>
</dbReference>
<accession>A0A255DKL1</accession>
<dbReference type="Gene3D" id="3.10.129.10">
    <property type="entry name" value="Hotdog Thioesterase"/>
    <property type="match status" value="1"/>
</dbReference>
<dbReference type="EMBL" id="NOZR01000023">
    <property type="protein sequence ID" value="OYN76163.1"/>
    <property type="molecule type" value="Genomic_DNA"/>
</dbReference>
<name>A0A255DKL1_9MYCO</name>
<sequence>MSPSPRLDTSAHHTPVADLGANAVVEIRETPASRIRDDVARDPRLPVEVMANRPTRDVEPAEFSVAIAANRDPGAQHEWYPMAGETADWLEWVNKLPFCRDIGLRCVEFGETWASFQLERAPLSPSRDGAIAEGMLAAAADQAMAALAVRLCDSRQLPATGSLHIEFHRPAFAPVTLRATSLRSGRRIKFVEVVIEDGQGNCCATSQATMVPGGSKVPPQVRRDGLTARMDEEAVVDLDSVSAADGWTSGGRAPRTPRGRLKSGHLDHPRR</sequence>
<feature type="region of interest" description="Disordered" evidence="1">
    <location>
        <begin position="245"/>
        <end position="271"/>
    </location>
</feature>
<dbReference type="Proteomes" id="UP000216063">
    <property type="component" value="Unassembled WGS sequence"/>
</dbReference>
<evidence type="ECO:0000313" key="4">
    <source>
        <dbReference type="Proteomes" id="UP000216063"/>
    </source>
</evidence>
<feature type="domain" description="Thioesterase" evidence="2">
    <location>
        <begin position="132"/>
        <end position="204"/>
    </location>
</feature>
<evidence type="ECO:0000259" key="2">
    <source>
        <dbReference type="Pfam" id="PF03061"/>
    </source>
</evidence>
<dbReference type="Pfam" id="PF03061">
    <property type="entry name" value="4HBT"/>
    <property type="match status" value="1"/>
</dbReference>
<keyword evidence="4" id="KW-1185">Reference proteome</keyword>
<comment type="caution">
    <text evidence="3">The sequence shown here is derived from an EMBL/GenBank/DDBJ whole genome shotgun (WGS) entry which is preliminary data.</text>
</comment>
<dbReference type="InterPro" id="IPR006683">
    <property type="entry name" value="Thioestr_dom"/>
</dbReference>
<protein>
    <recommendedName>
        <fullName evidence="2">Thioesterase domain-containing protein</fullName>
    </recommendedName>
</protein>
<organism evidence="3 4">
    <name type="scientific">Mycolicibacterium sphagni</name>
    <dbReference type="NCBI Taxonomy" id="1786"/>
    <lineage>
        <taxon>Bacteria</taxon>
        <taxon>Bacillati</taxon>
        <taxon>Actinomycetota</taxon>
        <taxon>Actinomycetes</taxon>
        <taxon>Mycobacteriales</taxon>
        <taxon>Mycobacteriaceae</taxon>
        <taxon>Mycolicibacterium</taxon>
    </lineage>
</organism>
<gene>
    <name evidence="3" type="ORF">CG716_22700</name>
</gene>
<dbReference type="OrthoDB" id="5190423at2"/>
<evidence type="ECO:0000313" key="3">
    <source>
        <dbReference type="EMBL" id="OYN76163.1"/>
    </source>
</evidence>
<evidence type="ECO:0000256" key="1">
    <source>
        <dbReference type="SAM" id="MobiDB-lite"/>
    </source>
</evidence>
<proteinExistence type="predicted"/>
<dbReference type="SUPFAM" id="SSF54637">
    <property type="entry name" value="Thioesterase/thiol ester dehydrase-isomerase"/>
    <property type="match status" value="1"/>
</dbReference>